<organism evidence="1 2">
    <name type="scientific">Chryseobacterium nepalense</name>
    <dbReference type="NCBI Taxonomy" id="1854498"/>
    <lineage>
        <taxon>Bacteria</taxon>
        <taxon>Pseudomonadati</taxon>
        <taxon>Bacteroidota</taxon>
        <taxon>Flavobacteriia</taxon>
        <taxon>Flavobacteriales</taxon>
        <taxon>Weeksellaceae</taxon>
        <taxon>Chryseobacterium group</taxon>
        <taxon>Chryseobacterium</taxon>
    </lineage>
</organism>
<sequence>MKKILKNQMQEIKGGLTEGAGKRTLVRTTAFDGYAGNPCRPGRFIQRIYSDGSFETFNILGQMIESCYL</sequence>
<protein>
    <submittedName>
        <fullName evidence="1">Uncharacterized protein</fullName>
    </submittedName>
</protein>
<gene>
    <name evidence="1" type="ORF">M0D58_03940</name>
</gene>
<evidence type="ECO:0000313" key="2">
    <source>
        <dbReference type="Proteomes" id="UP000830552"/>
    </source>
</evidence>
<keyword evidence="2" id="KW-1185">Reference proteome</keyword>
<proteinExistence type="predicted"/>
<evidence type="ECO:0000313" key="1">
    <source>
        <dbReference type="EMBL" id="UPQ76711.1"/>
    </source>
</evidence>
<dbReference type="EMBL" id="CP096203">
    <property type="protein sequence ID" value="UPQ76711.1"/>
    <property type="molecule type" value="Genomic_DNA"/>
</dbReference>
<dbReference type="Proteomes" id="UP000830552">
    <property type="component" value="Chromosome"/>
</dbReference>
<name>A0ABY4K7F3_9FLAO</name>
<reference evidence="1" key="1">
    <citation type="submission" date="2022-04" db="EMBL/GenBank/DDBJ databases">
        <title>Evolutionary, genomic, and biogeographic characterization of Chryseobacterium nepalense represented by a plastic-degrading bacterium AC3.</title>
        <authorList>
            <person name="Yin Z."/>
            <person name="Liu X."/>
            <person name="Wang D."/>
            <person name="Xie Z."/>
        </authorList>
    </citation>
    <scope>NUCLEOTIDE SEQUENCE</scope>
    <source>
        <strain evidence="1">AC3</strain>
    </source>
</reference>
<dbReference type="RefSeq" id="WP_248393703.1">
    <property type="nucleotide sequence ID" value="NZ_CP096203.1"/>
</dbReference>
<accession>A0ABY4K7F3</accession>